<evidence type="ECO:0000313" key="2">
    <source>
        <dbReference type="Proteomes" id="UP000310636"/>
    </source>
</evidence>
<evidence type="ECO:0000313" key="1">
    <source>
        <dbReference type="EMBL" id="THF74608.1"/>
    </source>
</evidence>
<keyword evidence="2" id="KW-1185">Reference proteome</keyword>
<dbReference type="GO" id="GO:0008990">
    <property type="term" value="F:rRNA (guanine-N2-)-methyltransferase activity"/>
    <property type="evidence" value="ECO:0007669"/>
    <property type="project" value="InterPro"/>
</dbReference>
<dbReference type="PANTHER" id="PTHR36112:SF1">
    <property type="entry name" value="RIBOSOMAL RNA SMALL SUBUNIT METHYLTRANSFERASE J"/>
    <property type="match status" value="1"/>
</dbReference>
<dbReference type="Pfam" id="PF04445">
    <property type="entry name" value="SAM_MT"/>
    <property type="match status" value="1"/>
</dbReference>
<dbReference type="SUPFAM" id="SSF53335">
    <property type="entry name" value="S-adenosyl-L-methionine-dependent methyltransferases"/>
    <property type="match status" value="1"/>
</dbReference>
<dbReference type="Proteomes" id="UP000310636">
    <property type="component" value="Unassembled WGS sequence"/>
</dbReference>
<dbReference type="EMBL" id="SSOB01000039">
    <property type="protein sequence ID" value="THF74608.1"/>
    <property type="molecule type" value="Genomic_DNA"/>
</dbReference>
<comment type="caution">
    <text evidence="1">The sequence shown here is derived from an EMBL/GenBank/DDBJ whole genome shotgun (WGS) entry which is preliminary data.</text>
</comment>
<dbReference type="OrthoDB" id="1653798at2"/>
<dbReference type="InterPro" id="IPR029063">
    <property type="entry name" value="SAM-dependent_MTases_sf"/>
</dbReference>
<dbReference type="Gene3D" id="3.40.50.150">
    <property type="entry name" value="Vaccinia Virus protein VP39"/>
    <property type="match status" value="1"/>
</dbReference>
<dbReference type="InterPro" id="IPR007536">
    <property type="entry name" value="16SrRNA_methylTrfase_J"/>
</dbReference>
<dbReference type="RefSeq" id="WP_136372505.1">
    <property type="nucleotide sequence ID" value="NZ_SSOB01000039.1"/>
</dbReference>
<keyword evidence="1" id="KW-0489">Methyltransferase</keyword>
<dbReference type="PANTHER" id="PTHR36112">
    <property type="entry name" value="RIBOSOMAL RNA SMALL SUBUNIT METHYLTRANSFERASE J"/>
    <property type="match status" value="1"/>
</dbReference>
<organism evidence="1 2">
    <name type="scientific">Cohnella fermenti</name>
    <dbReference type="NCBI Taxonomy" id="2565925"/>
    <lineage>
        <taxon>Bacteria</taxon>
        <taxon>Bacillati</taxon>
        <taxon>Bacillota</taxon>
        <taxon>Bacilli</taxon>
        <taxon>Bacillales</taxon>
        <taxon>Paenibacillaceae</taxon>
        <taxon>Cohnella</taxon>
    </lineage>
</organism>
<keyword evidence="1" id="KW-0808">Transferase</keyword>
<sequence length="263" mass="28805">MIVTTMEKPPAETIERAKALAAELGVRCVNRRRETLRGLERAKPDAHDGILVVGPKELRFVNGDAPPLFFHPSMALIRVKRLREGDTDALLRAASPLPGDSVLDCTAGLASDSLVLSYAVGEQGKVVALEASRVLHTIVREGLQEYDTGMEDVNGAMRRIEAVHAEHLAYLKGLAGRSVDIVFFDPMFSKPVMESTSLLPLRSVALDARLTEEAVAEALRVARKRVVLKEHRDSKEFGRLGFARSRRTAASVAYGVIEVNDIK</sequence>
<proteinExistence type="predicted"/>
<reference evidence="1 2" key="1">
    <citation type="submission" date="2019-04" db="EMBL/GenBank/DDBJ databases">
        <title>Cohnella sp. nov. isolated from preserved vegetables.</title>
        <authorList>
            <person name="Lin S.-Y."/>
            <person name="Hung M.-H."/>
            <person name="Young C.-C."/>
        </authorList>
    </citation>
    <scope>NUCLEOTIDE SEQUENCE [LARGE SCALE GENOMIC DNA]</scope>
    <source>
        <strain evidence="1 2">CC-MHH1044</strain>
    </source>
</reference>
<dbReference type="AlphaFoldDB" id="A0A4S4BIZ8"/>
<gene>
    <name evidence="1" type="ORF">E6C55_24725</name>
</gene>
<protein>
    <submittedName>
        <fullName evidence="1">SAM-dependent methyltransferase</fullName>
    </submittedName>
</protein>
<accession>A0A4S4BIZ8</accession>
<name>A0A4S4BIZ8_9BACL</name>